<accession>A0A372NQJ7</accession>
<dbReference type="OrthoDB" id="675660at2"/>
<dbReference type="Proteomes" id="UP000264217">
    <property type="component" value="Unassembled WGS sequence"/>
</dbReference>
<reference evidence="1 2" key="1">
    <citation type="submission" date="2018-08" db="EMBL/GenBank/DDBJ databases">
        <title>Mucilaginibacter sp. MYSH2.</title>
        <authorList>
            <person name="Seo T."/>
        </authorList>
    </citation>
    <scope>NUCLEOTIDE SEQUENCE [LARGE SCALE GENOMIC DNA]</scope>
    <source>
        <strain evidence="1 2">MYSH2</strain>
    </source>
</reference>
<proteinExistence type="predicted"/>
<organism evidence="1 2">
    <name type="scientific">Mucilaginibacter conchicola</name>
    <dbReference type="NCBI Taxonomy" id="2303333"/>
    <lineage>
        <taxon>Bacteria</taxon>
        <taxon>Pseudomonadati</taxon>
        <taxon>Bacteroidota</taxon>
        <taxon>Sphingobacteriia</taxon>
        <taxon>Sphingobacteriales</taxon>
        <taxon>Sphingobacteriaceae</taxon>
        <taxon>Mucilaginibacter</taxon>
    </lineage>
</organism>
<evidence type="ECO:0000313" key="2">
    <source>
        <dbReference type="Proteomes" id="UP000264217"/>
    </source>
</evidence>
<keyword evidence="2" id="KW-1185">Reference proteome</keyword>
<comment type="caution">
    <text evidence="1">The sequence shown here is derived from an EMBL/GenBank/DDBJ whole genome shotgun (WGS) entry which is preliminary data.</text>
</comment>
<evidence type="ECO:0000313" key="1">
    <source>
        <dbReference type="EMBL" id="RFZ91209.1"/>
    </source>
</evidence>
<protein>
    <submittedName>
        <fullName evidence="1">Uncharacterized protein</fullName>
    </submittedName>
</protein>
<dbReference type="RefSeq" id="WP_117393418.1">
    <property type="nucleotide sequence ID" value="NZ_QWDC01000003.1"/>
</dbReference>
<dbReference type="AlphaFoldDB" id="A0A372NQJ7"/>
<name>A0A372NQJ7_9SPHI</name>
<gene>
    <name evidence="1" type="ORF">D0C36_19935</name>
</gene>
<sequence length="78" mass="9060">MNEAFVINVTWQGHEKEYKARFERWGYTHRISVLIDETVVIFEPDEAGDYKALSFDNKAEISLELLRALSVRIAQLST</sequence>
<dbReference type="EMBL" id="QWDC01000003">
    <property type="protein sequence ID" value="RFZ91209.1"/>
    <property type="molecule type" value="Genomic_DNA"/>
</dbReference>